<dbReference type="PANTHER" id="PTHR20910:SF1">
    <property type="entry name" value="SUPEROXIDE DISMUTASE COPPER_ZINC BINDING DOMAIN-CONTAINING PROTEIN"/>
    <property type="match status" value="1"/>
</dbReference>
<feature type="domain" description="Superoxide dismutase copper/zinc binding" evidence="2">
    <location>
        <begin position="486"/>
        <end position="593"/>
    </location>
</feature>
<sequence length="613" mass="67020">CDTILNLSVYLLLNLLSVLVCQESKRAESLVAVINAGGIRGNVDFIPGNSSGKGTIIRVSLRGGSYSEQFRWKIHELPAIPATKDPCKEEKLGQVYADLTVEHGLLTSGEDAMIVANLKLSGPESILGRTLVLRGTETARSVCAVIQPTSRVRTFRSKLHTPVAGEVVFRQSEQDIGLYSHLYFTDGTRKDTLHRWALLTGKQTDTMNEYFQNEVSQCASLHGAVPLIQGSNMLAVGKEPISAYSSTYYVIQNLPPLEKLIGGLYFVIYSSTSPADILACAPLLAVEPKEAVAMFKKEVIGQVTFRQESPFDPTLVTVDLDNLQQRAYSYGIDEYPLIYRWNSSEQCPNIRGAIYNPFKAEPYAVPEPGKGSADLYATGDLSGKYGTLHNKKQVFQQVRDQSLSLFGIHSVVGHALVIYKPDGQPLTCANIELSGKPIITAYSTFDTPLQGQIILKQDATDPTADTSVYIELSYPTGTPNIQENTYNHPWHVHVSPVSTGTGYSTTQCAVAGPHYNPYNVSTEGIYFCHCSGNMPSRCELGDSSGKLGYLDIPVFKTLDNGQTELAKYYFTDPNLPLSGPTSVSGRSIVVHHPDFGSGRMVCSNIIQHGITQK</sequence>
<dbReference type="Gene3D" id="2.60.40.200">
    <property type="entry name" value="Superoxide dismutase, copper/zinc binding domain"/>
    <property type="match status" value="3"/>
</dbReference>
<keyword evidence="1" id="KW-0732">Signal</keyword>
<keyword evidence="3" id="KW-1185">Reference proteome</keyword>
<gene>
    <name evidence="4" type="primary">LOC106471903</name>
</gene>
<organism evidence="3 4">
    <name type="scientific">Limulus polyphemus</name>
    <name type="common">Atlantic horseshoe crab</name>
    <dbReference type="NCBI Taxonomy" id="6850"/>
    <lineage>
        <taxon>Eukaryota</taxon>
        <taxon>Metazoa</taxon>
        <taxon>Ecdysozoa</taxon>
        <taxon>Arthropoda</taxon>
        <taxon>Chelicerata</taxon>
        <taxon>Merostomata</taxon>
        <taxon>Xiphosura</taxon>
        <taxon>Limulidae</taxon>
        <taxon>Limulus</taxon>
    </lineage>
</organism>
<dbReference type="InterPro" id="IPR036423">
    <property type="entry name" value="SOD-like_Cu/Zn_dom_sf"/>
</dbReference>
<name>A0ABM1BST9_LIMPO</name>
<accession>A0ABM1BST9</accession>
<dbReference type="GeneID" id="106471903"/>
<dbReference type="InterPro" id="IPR053257">
    <property type="entry name" value="Cu-only_SOD"/>
</dbReference>
<dbReference type="RefSeq" id="XP_013787983.2">
    <property type="nucleotide sequence ID" value="XM_013932529.2"/>
</dbReference>
<dbReference type="SUPFAM" id="SSF49329">
    <property type="entry name" value="Cu,Zn superoxide dismutase-like"/>
    <property type="match status" value="3"/>
</dbReference>
<dbReference type="Proteomes" id="UP000694941">
    <property type="component" value="Unplaced"/>
</dbReference>
<evidence type="ECO:0000259" key="2">
    <source>
        <dbReference type="Pfam" id="PF00080"/>
    </source>
</evidence>
<proteinExistence type="predicted"/>
<evidence type="ECO:0000313" key="4">
    <source>
        <dbReference type="RefSeq" id="XP_013787983.2"/>
    </source>
</evidence>
<feature type="signal peptide" evidence="1">
    <location>
        <begin position="1"/>
        <end position="27"/>
    </location>
</feature>
<protein>
    <submittedName>
        <fullName evidence="4">Uncharacterized protein LOC106471903</fullName>
    </submittedName>
</protein>
<feature type="non-terminal residue" evidence="4">
    <location>
        <position position="1"/>
    </location>
</feature>
<dbReference type="Pfam" id="PF00080">
    <property type="entry name" value="Sod_Cu"/>
    <property type="match status" value="2"/>
</dbReference>
<dbReference type="InterPro" id="IPR001424">
    <property type="entry name" value="SOD_Cu_Zn_dom"/>
</dbReference>
<feature type="chain" id="PRO_5045433290" evidence="1">
    <location>
        <begin position="28"/>
        <end position="613"/>
    </location>
</feature>
<evidence type="ECO:0000256" key="1">
    <source>
        <dbReference type="SAM" id="SignalP"/>
    </source>
</evidence>
<feature type="domain" description="Superoxide dismutase copper/zinc binding" evidence="2">
    <location>
        <begin position="299"/>
        <end position="420"/>
    </location>
</feature>
<evidence type="ECO:0000313" key="3">
    <source>
        <dbReference type="Proteomes" id="UP000694941"/>
    </source>
</evidence>
<dbReference type="PANTHER" id="PTHR20910">
    <property type="entry name" value="AGAP001623-PA"/>
    <property type="match status" value="1"/>
</dbReference>
<reference evidence="4" key="1">
    <citation type="submission" date="2025-08" db="UniProtKB">
        <authorList>
            <consortium name="RefSeq"/>
        </authorList>
    </citation>
    <scope>IDENTIFICATION</scope>
    <source>
        <tissue evidence="4">Muscle</tissue>
    </source>
</reference>